<keyword evidence="8" id="KW-0472">Membrane</keyword>
<evidence type="ECO:0000256" key="6">
    <source>
        <dbReference type="PROSITE-ProRule" id="PRU01373"/>
    </source>
</evidence>
<feature type="compositionally biased region" description="Low complexity" evidence="7">
    <location>
        <begin position="70"/>
        <end position="107"/>
    </location>
</feature>
<dbReference type="PANTHER" id="PTHR30582:SF33">
    <property type="entry name" value="EXPORTED PROTEIN"/>
    <property type="match status" value="1"/>
</dbReference>
<dbReference type="GO" id="GO:0016740">
    <property type="term" value="F:transferase activity"/>
    <property type="evidence" value="ECO:0007669"/>
    <property type="project" value="UniProtKB-KW"/>
</dbReference>
<keyword evidence="8" id="KW-0812">Transmembrane</keyword>
<keyword evidence="3 6" id="KW-0133">Cell shape</keyword>
<dbReference type="InterPro" id="IPR005490">
    <property type="entry name" value="LD_TPept_cat_dom"/>
</dbReference>
<evidence type="ECO:0000256" key="7">
    <source>
        <dbReference type="SAM" id="MobiDB-lite"/>
    </source>
</evidence>
<dbReference type="PROSITE" id="PS52029">
    <property type="entry name" value="LD_TPASE"/>
    <property type="match status" value="1"/>
</dbReference>
<keyword evidence="11" id="KW-1185">Reference proteome</keyword>
<dbReference type="UniPathway" id="UPA00219"/>
<feature type="active site" description="Proton donor/acceptor" evidence="6">
    <location>
        <position position="201"/>
    </location>
</feature>
<dbReference type="GO" id="GO:0071555">
    <property type="term" value="P:cell wall organization"/>
    <property type="evidence" value="ECO:0007669"/>
    <property type="project" value="UniProtKB-UniRule"/>
</dbReference>
<evidence type="ECO:0000259" key="9">
    <source>
        <dbReference type="PROSITE" id="PS52029"/>
    </source>
</evidence>
<evidence type="ECO:0000256" key="3">
    <source>
        <dbReference type="ARBA" id="ARBA00022960"/>
    </source>
</evidence>
<keyword evidence="5 6" id="KW-0961">Cell wall biogenesis/degradation</keyword>
<dbReference type="CDD" id="cd16913">
    <property type="entry name" value="YkuD_like"/>
    <property type="match status" value="1"/>
</dbReference>
<dbReference type="GO" id="GO:0008360">
    <property type="term" value="P:regulation of cell shape"/>
    <property type="evidence" value="ECO:0007669"/>
    <property type="project" value="UniProtKB-UniRule"/>
</dbReference>
<dbReference type="InterPro" id="IPR038063">
    <property type="entry name" value="Transpep_catalytic_dom"/>
</dbReference>
<dbReference type="SUPFAM" id="SSF141523">
    <property type="entry name" value="L,D-transpeptidase catalytic domain-like"/>
    <property type="match status" value="1"/>
</dbReference>
<dbReference type="GO" id="GO:0005576">
    <property type="term" value="C:extracellular region"/>
    <property type="evidence" value="ECO:0007669"/>
    <property type="project" value="TreeGrafter"/>
</dbReference>
<feature type="transmembrane region" description="Helical" evidence="8">
    <location>
        <begin position="12"/>
        <end position="35"/>
    </location>
</feature>
<evidence type="ECO:0000256" key="5">
    <source>
        <dbReference type="ARBA" id="ARBA00023316"/>
    </source>
</evidence>
<dbReference type="EMBL" id="CP060131">
    <property type="protein sequence ID" value="QNG51102.1"/>
    <property type="molecule type" value="Genomic_DNA"/>
</dbReference>
<feature type="active site" description="Nucleophile" evidence="6">
    <location>
        <position position="212"/>
    </location>
</feature>
<evidence type="ECO:0000313" key="10">
    <source>
        <dbReference type="EMBL" id="QNG51102.1"/>
    </source>
</evidence>
<dbReference type="PANTHER" id="PTHR30582">
    <property type="entry name" value="L,D-TRANSPEPTIDASE"/>
    <property type="match status" value="1"/>
</dbReference>
<protein>
    <submittedName>
        <fullName evidence="10">L,D-transpeptidase</fullName>
    </submittedName>
</protein>
<keyword evidence="2" id="KW-0808">Transferase</keyword>
<evidence type="ECO:0000256" key="4">
    <source>
        <dbReference type="ARBA" id="ARBA00022984"/>
    </source>
</evidence>
<organism evidence="10 11">
    <name type="scientific">Pseudonocardia petroleophila</name>
    <dbReference type="NCBI Taxonomy" id="37331"/>
    <lineage>
        <taxon>Bacteria</taxon>
        <taxon>Bacillati</taxon>
        <taxon>Actinomycetota</taxon>
        <taxon>Actinomycetes</taxon>
        <taxon>Pseudonocardiales</taxon>
        <taxon>Pseudonocardiaceae</taxon>
        <taxon>Pseudonocardia</taxon>
    </lineage>
</organism>
<dbReference type="RefSeq" id="WP_185717861.1">
    <property type="nucleotide sequence ID" value="NZ_BAAAWI010000001.1"/>
</dbReference>
<evidence type="ECO:0000313" key="11">
    <source>
        <dbReference type="Proteomes" id="UP000515728"/>
    </source>
</evidence>
<dbReference type="Gene3D" id="2.40.440.10">
    <property type="entry name" value="L,D-transpeptidase catalytic domain-like"/>
    <property type="match status" value="1"/>
</dbReference>
<reference evidence="10 11" key="1">
    <citation type="submission" date="2020-08" db="EMBL/GenBank/DDBJ databases">
        <authorList>
            <person name="Mo P."/>
        </authorList>
    </citation>
    <scope>NUCLEOTIDE SEQUENCE [LARGE SCALE GENOMIC DNA]</scope>
    <source>
        <strain evidence="10 11">CGMCC 4.1532</strain>
    </source>
</reference>
<proteinExistence type="predicted"/>
<comment type="pathway">
    <text evidence="1 6">Cell wall biogenesis; peptidoglycan biosynthesis.</text>
</comment>
<feature type="region of interest" description="Disordered" evidence="7">
    <location>
        <begin position="53"/>
        <end position="107"/>
    </location>
</feature>
<dbReference type="InterPro" id="IPR050979">
    <property type="entry name" value="LD-transpeptidase"/>
</dbReference>
<feature type="compositionally biased region" description="Low complexity" evidence="7">
    <location>
        <begin position="53"/>
        <end position="62"/>
    </location>
</feature>
<sequence>MGAHPQGARRVAIGAALAAVVSTVLVGVGFGVGAADEAPVSAAPVTRAAPAVPAPAPQAAEPAPRERAAAPEAAATGTAAEPVAEPAPAPEAATPTPTPTATAETPVSVPVRSAASAQFVPGTPCTATARACVDLDGRTAWLIENGAVRRGPVPVMIGDEIDPTPRGTFQVEWKAEQWTSREYLTQMPYAVFFAEGGIAFHEGPQDTNSAGCVKLTHDNAVAWFEFLQVGDEVQIR</sequence>
<dbReference type="KEGG" id="ppel:H6H00_23455"/>
<dbReference type="Pfam" id="PF03734">
    <property type="entry name" value="YkuD"/>
    <property type="match status" value="1"/>
</dbReference>
<dbReference type="Proteomes" id="UP000515728">
    <property type="component" value="Chromosome"/>
</dbReference>
<keyword evidence="8" id="KW-1133">Transmembrane helix</keyword>
<feature type="domain" description="L,D-TPase catalytic" evidence="9">
    <location>
        <begin position="129"/>
        <end position="236"/>
    </location>
</feature>
<name>A0A7G7ME91_9PSEU</name>
<dbReference type="GO" id="GO:0018104">
    <property type="term" value="P:peptidoglycan-protein cross-linking"/>
    <property type="evidence" value="ECO:0007669"/>
    <property type="project" value="TreeGrafter"/>
</dbReference>
<evidence type="ECO:0000256" key="2">
    <source>
        <dbReference type="ARBA" id="ARBA00022679"/>
    </source>
</evidence>
<dbReference type="AlphaFoldDB" id="A0A7G7ME91"/>
<dbReference type="GO" id="GO:0071972">
    <property type="term" value="F:peptidoglycan L,D-transpeptidase activity"/>
    <property type="evidence" value="ECO:0007669"/>
    <property type="project" value="TreeGrafter"/>
</dbReference>
<gene>
    <name evidence="10" type="ORF">H6H00_23455</name>
</gene>
<keyword evidence="4 6" id="KW-0573">Peptidoglycan synthesis</keyword>
<accession>A0A7G7ME91</accession>
<evidence type="ECO:0000256" key="1">
    <source>
        <dbReference type="ARBA" id="ARBA00004752"/>
    </source>
</evidence>
<evidence type="ECO:0000256" key="8">
    <source>
        <dbReference type="SAM" id="Phobius"/>
    </source>
</evidence>